<proteinExistence type="predicted"/>
<comment type="caution">
    <text evidence="2">The sequence shown here is derived from an EMBL/GenBank/DDBJ whole genome shotgun (WGS) entry which is preliminary data.</text>
</comment>
<evidence type="ECO:0000313" key="2">
    <source>
        <dbReference type="EMBL" id="GID70727.1"/>
    </source>
</evidence>
<feature type="compositionally biased region" description="Basic and acidic residues" evidence="1">
    <location>
        <begin position="36"/>
        <end position="45"/>
    </location>
</feature>
<gene>
    <name evidence="2" type="ORF">Acy02nite_86080</name>
</gene>
<feature type="compositionally biased region" description="Low complexity" evidence="1">
    <location>
        <begin position="52"/>
        <end position="63"/>
    </location>
</feature>
<evidence type="ECO:0000313" key="3">
    <source>
        <dbReference type="Proteomes" id="UP000619479"/>
    </source>
</evidence>
<sequence>MDSAGWRRDVGTGRPGDRLDQHHVRPGADGVRQRRVTVEADRRVQPDAGHPAQSGQQLAGAAGHLVRRRPDRTERAPFGVDDPGQVAMPVLVHQQRSPALSVTSR</sequence>
<dbReference type="Proteomes" id="UP000619479">
    <property type="component" value="Unassembled WGS sequence"/>
</dbReference>
<dbReference type="AlphaFoldDB" id="A0A919IUH3"/>
<evidence type="ECO:0000256" key="1">
    <source>
        <dbReference type="SAM" id="MobiDB-lite"/>
    </source>
</evidence>
<name>A0A919IUH3_9ACTN</name>
<organism evidence="2 3">
    <name type="scientific">Actinoplanes cyaneus</name>
    <dbReference type="NCBI Taxonomy" id="52696"/>
    <lineage>
        <taxon>Bacteria</taxon>
        <taxon>Bacillati</taxon>
        <taxon>Actinomycetota</taxon>
        <taxon>Actinomycetes</taxon>
        <taxon>Micromonosporales</taxon>
        <taxon>Micromonosporaceae</taxon>
        <taxon>Actinoplanes</taxon>
    </lineage>
</organism>
<feature type="compositionally biased region" description="Basic and acidic residues" evidence="1">
    <location>
        <begin position="1"/>
        <end position="23"/>
    </location>
</feature>
<reference evidence="2" key="1">
    <citation type="submission" date="2021-01" db="EMBL/GenBank/DDBJ databases">
        <title>Whole genome shotgun sequence of Actinoplanes cyaneus NBRC 14990.</title>
        <authorList>
            <person name="Komaki H."/>
            <person name="Tamura T."/>
        </authorList>
    </citation>
    <scope>NUCLEOTIDE SEQUENCE</scope>
    <source>
        <strain evidence="2">NBRC 14990</strain>
    </source>
</reference>
<feature type="region of interest" description="Disordered" evidence="1">
    <location>
        <begin position="1"/>
        <end position="86"/>
    </location>
</feature>
<accession>A0A919IUH3</accession>
<dbReference type="EMBL" id="BOMH01000081">
    <property type="protein sequence ID" value="GID70727.1"/>
    <property type="molecule type" value="Genomic_DNA"/>
</dbReference>
<protein>
    <submittedName>
        <fullName evidence="2">Uncharacterized protein</fullName>
    </submittedName>
</protein>
<keyword evidence="3" id="KW-1185">Reference proteome</keyword>